<organism evidence="10 11">
    <name type="scientific">Geosporobacter subterraneus DSM 17957</name>
    <dbReference type="NCBI Taxonomy" id="1121919"/>
    <lineage>
        <taxon>Bacteria</taxon>
        <taxon>Bacillati</taxon>
        <taxon>Bacillota</taxon>
        <taxon>Clostridia</taxon>
        <taxon>Peptostreptococcales</taxon>
        <taxon>Thermotaleaceae</taxon>
        <taxon>Geosporobacter</taxon>
    </lineage>
</organism>
<dbReference type="GO" id="GO:0098797">
    <property type="term" value="C:plasma membrane protein complex"/>
    <property type="evidence" value="ECO:0007669"/>
    <property type="project" value="TreeGrafter"/>
</dbReference>
<feature type="transmembrane region" description="Helical" evidence="7">
    <location>
        <begin position="268"/>
        <end position="289"/>
    </location>
</feature>
<keyword evidence="11" id="KW-1185">Reference proteome</keyword>
<keyword evidence="6 7" id="KW-0472">Membrane</keyword>
<dbReference type="Pfam" id="PF12704">
    <property type="entry name" value="MacB_PCD"/>
    <property type="match status" value="1"/>
</dbReference>
<comment type="subcellular location">
    <subcellularLocation>
        <location evidence="1">Cell membrane</location>
        <topology evidence="1">Multi-pass membrane protein</topology>
    </subcellularLocation>
</comment>
<feature type="transmembrane region" description="Helical" evidence="7">
    <location>
        <begin position="20"/>
        <end position="41"/>
    </location>
</feature>
<feature type="transmembrane region" description="Helical" evidence="7">
    <location>
        <begin position="433"/>
        <end position="454"/>
    </location>
</feature>
<evidence type="ECO:0000259" key="9">
    <source>
        <dbReference type="Pfam" id="PF12704"/>
    </source>
</evidence>
<evidence type="ECO:0000256" key="7">
    <source>
        <dbReference type="SAM" id="Phobius"/>
    </source>
</evidence>
<proteinExistence type="inferred from homology"/>
<keyword evidence="3" id="KW-1003">Cell membrane</keyword>
<dbReference type="PANTHER" id="PTHR30489">
    <property type="entry name" value="LIPOPROTEIN-RELEASING SYSTEM TRANSMEMBRANE PROTEIN LOLE"/>
    <property type="match status" value="1"/>
</dbReference>
<evidence type="ECO:0000256" key="2">
    <source>
        <dbReference type="ARBA" id="ARBA00005236"/>
    </source>
</evidence>
<evidence type="ECO:0000256" key="5">
    <source>
        <dbReference type="ARBA" id="ARBA00022989"/>
    </source>
</evidence>
<dbReference type="RefSeq" id="WP_110940133.1">
    <property type="nucleotide sequence ID" value="NZ_FQZV01000009.1"/>
</dbReference>
<evidence type="ECO:0000256" key="4">
    <source>
        <dbReference type="ARBA" id="ARBA00022692"/>
    </source>
</evidence>
<feature type="transmembrane region" description="Helical" evidence="7">
    <location>
        <begin position="316"/>
        <end position="337"/>
    </location>
</feature>
<evidence type="ECO:0000256" key="6">
    <source>
        <dbReference type="ARBA" id="ARBA00023136"/>
    </source>
</evidence>
<evidence type="ECO:0000259" key="8">
    <source>
        <dbReference type="Pfam" id="PF02687"/>
    </source>
</evidence>
<dbReference type="EMBL" id="FQZV01000009">
    <property type="protein sequence ID" value="SHI90003.1"/>
    <property type="molecule type" value="Genomic_DNA"/>
</dbReference>
<evidence type="ECO:0000256" key="3">
    <source>
        <dbReference type="ARBA" id="ARBA00022475"/>
    </source>
</evidence>
<feature type="domain" description="ABC3 transporter permease C-terminal" evidence="8">
    <location>
        <begin position="268"/>
        <end position="385"/>
    </location>
</feature>
<protein>
    <submittedName>
        <fullName evidence="10">Putative ABC transport system permease protein</fullName>
    </submittedName>
</protein>
<reference evidence="11" key="1">
    <citation type="submission" date="2016-11" db="EMBL/GenBank/DDBJ databases">
        <authorList>
            <person name="Varghese N."/>
            <person name="Submissions S."/>
        </authorList>
    </citation>
    <scope>NUCLEOTIDE SEQUENCE [LARGE SCALE GENOMIC DNA]</scope>
    <source>
        <strain evidence="11">DSM 17957</strain>
    </source>
</reference>
<feature type="transmembrane region" description="Helical" evidence="7">
    <location>
        <begin position="735"/>
        <end position="761"/>
    </location>
</feature>
<dbReference type="PANTHER" id="PTHR30489:SF0">
    <property type="entry name" value="LIPOPROTEIN-RELEASING SYSTEM TRANSMEMBRANE PROTEIN LOLE"/>
    <property type="match status" value="1"/>
</dbReference>
<dbReference type="InterPro" id="IPR003838">
    <property type="entry name" value="ABC3_permease_C"/>
</dbReference>
<feature type="transmembrane region" description="Helical" evidence="7">
    <location>
        <begin position="705"/>
        <end position="723"/>
    </location>
</feature>
<dbReference type="InterPro" id="IPR051447">
    <property type="entry name" value="Lipoprotein-release_system"/>
</dbReference>
<keyword evidence="5 7" id="KW-1133">Transmembrane helix</keyword>
<dbReference type="Proteomes" id="UP000184536">
    <property type="component" value="Unassembled WGS sequence"/>
</dbReference>
<dbReference type="AlphaFoldDB" id="A0A1M6EX73"/>
<dbReference type="OrthoDB" id="5137249at2"/>
<feature type="domain" description="ABC3 transporter permease C-terminal" evidence="8">
    <location>
        <begin position="656"/>
        <end position="773"/>
    </location>
</feature>
<name>A0A1M6EX73_9FIRM</name>
<evidence type="ECO:0000313" key="11">
    <source>
        <dbReference type="Proteomes" id="UP000184536"/>
    </source>
</evidence>
<sequence>MKKLDLRLWRMIKQSKGQFFSIAAVIILGLAIYVSFSMTAINLENTKNYYYEITNFGDILVQLVRIPKGAVEDLRKIDGVEMVQGRVSFQVPFRVQDPREKVTVKIVSIPQTPEQIFSLYMLEGAPLRNDLKSTVVLEQFSDARGIRIGDKISPYINGRAHPLEVVGIAASSEHVYLMENEQALLPAPEKFGVLYVSEDFAQSAYGYRDSYNEVLVRVKDLDQIDEIADKLEDRLDKYGVKRVIKRDDQLSNRMLSEEISQLQKTSSAIPLLFLIVASIVIVIMLSRIVKNDRTVIGVLKAMGYGNGEILLHYTKYALAIGAFGSLIGILAGIQLSGMLANMYIQYYNIPILRQDIYYIYMVYAILLTSVFCIVSGLLAAKSVLKIMPADSMRPEAPKTGKRVFLEKVKFIWGPLTFSWKMVIRNVARGKKRFAFLILGLALTYGINVVPVYMFEGMISMFELQYGDFQRMDYTIEFSRPMHKRAVGEIKQLIEVQHMEPKLEIPFELKQGWRKKVVTIIGLPRDTKLYAFKDKAGNAISLPENGILLTEGLAKALNVSIGDQILIKNYLPGKSDVNVEVKGIIRQYLGINAYMNIEAMDGQLAEKGMITGVSFLSRDQVREKLTNVKNISAIQSITDMKNSFMQFLDSVIVSTTVMMLFGGILGFAIVYNSTIISIAERQMEFSSLRVLGFDKRDIVKMITKENGLMTIIAIILGIPVGWAMCNGISEAFNTDLYTFPVIITPATYLYAAVGTILFVGIAQLATIRKIYHLNFIDALKNRVS</sequence>
<keyword evidence="4 7" id="KW-0812">Transmembrane</keyword>
<gene>
    <name evidence="10" type="ORF">SAMN02745975_00862</name>
</gene>
<evidence type="ECO:0000313" key="10">
    <source>
        <dbReference type="EMBL" id="SHI90003.1"/>
    </source>
</evidence>
<dbReference type="STRING" id="1121919.SAMN02745975_00862"/>
<dbReference type="InterPro" id="IPR025857">
    <property type="entry name" value="MacB_PCD"/>
</dbReference>
<evidence type="ECO:0000256" key="1">
    <source>
        <dbReference type="ARBA" id="ARBA00004651"/>
    </source>
</evidence>
<accession>A0A1M6EX73</accession>
<dbReference type="Pfam" id="PF02687">
    <property type="entry name" value="FtsX"/>
    <property type="match status" value="2"/>
</dbReference>
<comment type="similarity">
    <text evidence="2">Belongs to the ABC-4 integral membrane protein family. LolC/E subfamily.</text>
</comment>
<dbReference type="GO" id="GO:0044874">
    <property type="term" value="P:lipoprotein localization to outer membrane"/>
    <property type="evidence" value="ECO:0007669"/>
    <property type="project" value="TreeGrafter"/>
</dbReference>
<feature type="transmembrane region" description="Helical" evidence="7">
    <location>
        <begin position="650"/>
        <end position="670"/>
    </location>
</feature>
<feature type="domain" description="MacB-like periplasmic core" evidence="9">
    <location>
        <begin position="22"/>
        <end position="233"/>
    </location>
</feature>
<feature type="transmembrane region" description="Helical" evidence="7">
    <location>
        <begin position="357"/>
        <end position="380"/>
    </location>
</feature>